<dbReference type="Gramene" id="Zm00001eb299470_T001">
    <property type="protein sequence ID" value="Zm00001eb299470_P001"/>
    <property type="gene ID" value="Zm00001eb299470"/>
</dbReference>
<feature type="region of interest" description="Disordered" evidence="1">
    <location>
        <begin position="186"/>
        <end position="232"/>
    </location>
</feature>
<reference evidence="2" key="3">
    <citation type="submission" date="2021-05" db="UniProtKB">
        <authorList>
            <consortium name="EnsemblPlants"/>
        </authorList>
    </citation>
    <scope>IDENTIFICATION</scope>
    <source>
        <strain evidence="2">cv. B73</strain>
    </source>
</reference>
<reference evidence="3" key="1">
    <citation type="submission" date="2015-12" db="EMBL/GenBank/DDBJ databases">
        <title>Update maize B73 reference genome by single molecule sequencing technologies.</title>
        <authorList>
            <consortium name="Maize Genome Sequencing Project"/>
            <person name="Ware D."/>
        </authorList>
    </citation>
    <scope>NUCLEOTIDE SEQUENCE [LARGE SCALE GENOMIC DNA]</scope>
    <source>
        <strain evidence="3">cv. B73</strain>
    </source>
</reference>
<evidence type="ECO:0000256" key="1">
    <source>
        <dbReference type="SAM" id="MobiDB-lite"/>
    </source>
</evidence>
<accession>A0A804Q3S2</accession>
<dbReference type="FunCoup" id="A0A804Q3S2">
    <property type="interactions" value="473"/>
</dbReference>
<protein>
    <submittedName>
        <fullName evidence="2">Uncharacterized protein</fullName>
    </submittedName>
</protein>
<feature type="region of interest" description="Disordered" evidence="1">
    <location>
        <begin position="1"/>
        <end position="94"/>
    </location>
</feature>
<name>A0A804Q3S2_MAIZE</name>
<feature type="compositionally biased region" description="Basic and acidic residues" evidence="1">
    <location>
        <begin position="54"/>
        <end position="72"/>
    </location>
</feature>
<feature type="region of interest" description="Disordered" evidence="1">
    <location>
        <begin position="116"/>
        <end position="144"/>
    </location>
</feature>
<dbReference type="EnsemblPlants" id="Zm00001eb299470_T001">
    <property type="protein sequence ID" value="Zm00001eb299470_P001"/>
    <property type="gene ID" value="Zm00001eb299470"/>
</dbReference>
<dbReference type="InParanoid" id="A0A804Q3S2"/>
<dbReference type="Proteomes" id="UP000007305">
    <property type="component" value="Chromosome 7"/>
</dbReference>
<evidence type="ECO:0000313" key="2">
    <source>
        <dbReference type="EnsemblPlants" id="Zm00001eb299470_P001"/>
    </source>
</evidence>
<keyword evidence="3" id="KW-1185">Reference proteome</keyword>
<proteinExistence type="predicted"/>
<dbReference type="AlphaFoldDB" id="A0A804Q3S2"/>
<sequence>MASSRLQKAPRRRTVQFQRDYRQTTKTSSSDHHPISLPPRRSRRQLPAQLAGEESARVHAEVDGGRQSDERGGVLGAPDVRHADLHGGPAAPALPLHGGRHHEAARGPERVAAQLAAAPPGGSGRGQVDGEPPAAGRRDAGLGHAHARARDVAVVVGHQLEAVAQLGVPGAAAAIAPALEAAPRRPGPVHAAAEDEPAARVGAAHAVRPRGRHERRHHRRQRHRRPRQVVHRHRPPLALLPRALALALGPQLRQPVARADGARVGLHGPGSTTIDGEGLRPDLRLQCVCVCVCVCVGGGGGGGGGGRNLVPPPLTASAGRCCCGRRTCT</sequence>
<feature type="compositionally biased region" description="Basic residues" evidence="1">
    <location>
        <begin position="207"/>
        <end position="232"/>
    </location>
</feature>
<reference evidence="2" key="2">
    <citation type="submission" date="2019-07" db="EMBL/GenBank/DDBJ databases">
        <authorList>
            <person name="Seetharam A."/>
            <person name="Woodhouse M."/>
            <person name="Cannon E."/>
        </authorList>
    </citation>
    <scope>NUCLEOTIDE SEQUENCE [LARGE SCALE GENOMIC DNA]</scope>
    <source>
        <strain evidence="2">cv. B73</strain>
    </source>
</reference>
<feature type="compositionally biased region" description="Basic and acidic residues" evidence="1">
    <location>
        <begin position="19"/>
        <end position="34"/>
    </location>
</feature>
<evidence type="ECO:0000313" key="3">
    <source>
        <dbReference type="Proteomes" id="UP000007305"/>
    </source>
</evidence>
<organism evidence="2 3">
    <name type="scientific">Zea mays</name>
    <name type="common">Maize</name>
    <dbReference type="NCBI Taxonomy" id="4577"/>
    <lineage>
        <taxon>Eukaryota</taxon>
        <taxon>Viridiplantae</taxon>
        <taxon>Streptophyta</taxon>
        <taxon>Embryophyta</taxon>
        <taxon>Tracheophyta</taxon>
        <taxon>Spermatophyta</taxon>
        <taxon>Magnoliopsida</taxon>
        <taxon>Liliopsida</taxon>
        <taxon>Poales</taxon>
        <taxon>Poaceae</taxon>
        <taxon>PACMAD clade</taxon>
        <taxon>Panicoideae</taxon>
        <taxon>Andropogonodae</taxon>
        <taxon>Andropogoneae</taxon>
        <taxon>Tripsacinae</taxon>
        <taxon>Zea</taxon>
    </lineage>
</organism>